<organism evidence="2 3">
    <name type="scientific">Blastococcus carthaginiensis</name>
    <dbReference type="NCBI Taxonomy" id="3050034"/>
    <lineage>
        <taxon>Bacteria</taxon>
        <taxon>Bacillati</taxon>
        <taxon>Actinomycetota</taxon>
        <taxon>Actinomycetes</taxon>
        <taxon>Geodermatophilales</taxon>
        <taxon>Geodermatophilaceae</taxon>
        <taxon>Blastococcus</taxon>
    </lineage>
</organism>
<gene>
    <name evidence="2" type="ORF">QOZ88_15535</name>
</gene>
<dbReference type="InterPro" id="IPR012495">
    <property type="entry name" value="TadE-like_dom"/>
</dbReference>
<evidence type="ECO:0000313" key="2">
    <source>
        <dbReference type="EMBL" id="MDP5184049.1"/>
    </source>
</evidence>
<name>A0ABT9IEN6_9ACTN</name>
<accession>A0ABT9IEN6</accession>
<dbReference type="Proteomes" id="UP001233673">
    <property type="component" value="Unassembled WGS sequence"/>
</dbReference>
<dbReference type="RefSeq" id="WP_306000645.1">
    <property type="nucleotide sequence ID" value="NZ_JASNFN010000019.1"/>
</dbReference>
<dbReference type="InterPro" id="IPR049790">
    <property type="entry name" value="Rv3655c/TadE"/>
</dbReference>
<evidence type="ECO:0000259" key="1">
    <source>
        <dbReference type="Pfam" id="PF07811"/>
    </source>
</evidence>
<reference evidence="3" key="1">
    <citation type="submission" date="2023-05" db="EMBL/GenBank/DDBJ databases">
        <title>Draft genome of Pseudofrankia sp. BMG5.37.</title>
        <authorList>
            <person name="Gtari M."/>
            <person name="Ghodhbane F."/>
            <person name="Sbissi I."/>
        </authorList>
    </citation>
    <scope>NUCLEOTIDE SEQUENCE [LARGE SCALE GENOMIC DNA]</scope>
    <source>
        <strain evidence="3">BMG 814</strain>
    </source>
</reference>
<dbReference type="EMBL" id="JASNFN010000019">
    <property type="protein sequence ID" value="MDP5184049.1"/>
    <property type="molecule type" value="Genomic_DNA"/>
</dbReference>
<proteinExistence type="predicted"/>
<comment type="caution">
    <text evidence="2">The sequence shown here is derived from an EMBL/GenBank/DDBJ whole genome shotgun (WGS) entry which is preliminary data.</text>
</comment>
<dbReference type="Pfam" id="PF07811">
    <property type="entry name" value="TadE"/>
    <property type="match status" value="1"/>
</dbReference>
<feature type="domain" description="TadE-like" evidence="1">
    <location>
        <begin position="12"/>
        <end position="54"/>
    </location>
</feature>
<dbReference type="NCBIfam" id="NF041390">
    <property type="entry name" value="TadE_Rv3655c"/>
    <property type="match status" value="1"/>
</dbReference>
<protein>
    <submittedName>
        <fullName evidence="2">TadE family type IV pilus minor pilin</fullName>
    </submittedName>
</protein>
<evidence type="ECO:0000313" key="3">
    <source>
        <dbReference type="Proteomes" id="UP001233673"/>
    </source>
</evidence>
<sequence length="124" mass="12572">MDRRADRRGEVGMVTAETAVVLPVLLLVLVGAVAAVTVVGAQLRCVDAAWEGARAAARGEDAAVVAEWAGRAAPAGARTGLTGSGDEVRVTVAAEVQPLGPLPWRVTVVAEAVAWREPAAGLPG</sequence>
<keyword evidence="3" id="KW-1185">Reference proteome</keyword>